<dbReference type="InterPro" id="IPR053058">
    <property type="entry name" value="Mulikevirus_tape_measure"/>
</dbReference>
<dbReference type="Proteomes" id="UP000593594">
    <property type="component" value="Chromosome"/>
</dbReference>
<evidence type="ECO:0000256" key="2">
    <source>
        <dbReference type="SAM" id="Phobius"/>
    </source>
</evidence>
<name>A0A7S8HD70_9HYPH</name>
<sequence length="580" mass="63186">MAQFKLDILLTAIDRVTAPMRAINNRIKRITSGVQRFVTSMRSIGASTGLNHIVRQFQNVGTAMGRVVDRAKILGAKLAIALGGAGYLFKTQFIDTAATFERYEVMLKNLEGSSEGAQKAMDWIGKFARSTPLELDDVTDAFVRLRVFGMSPTNGTLRALVDQNAKMGGSAETLNGIILALGQAWTKQKLQGEEILQLIERGVPVWDLLAEATGKNVQELQDLSSEGQLGRKTIAALIEEMGKQAAGAADDMSKTWDGLVSNLMDWWTQFKKMVMDNGVFDFLKERLERLLERVKQMAADGSLEAWAKRVADGILNVLTSIEENVPYILGEIRSLFEDIRDTVKPLTDRFGGVKVALAAIAAVILGPLAIAIAGLVASLTSLGVVILASPLGWFLLMIGAIAAAAYYVINNWEDVKEFFKGLWIDVQLAWKHFIDAAREWVLDVVGWAGDIMDSAWTGLKDFFVGIWQDIKDAFADAIDWIAKKIDWLLSLPGKIGGVWNSIKDTFAIGDGRGSAALSPDRPESVASQSLPGAGSRGGRARTDIKVVFDNAPRGTRVQADTTGDAELDMSVGYNMQEAVP</sequence>
<dbReference type="Pfam" id="PF20155">
    <property type="entry name" value="TMP_3"/>
    <property type="match status" value="1"/>
</dbReference>
<feature type="transmembrane region" description="Helical" evidence="2">
    <location>
        <begin position="391"/>
        <end position="409"/>
    </location>
</feature>
<keyword evidence="2" id="KW-0472">Membrane</keyword>
<proteinExistence type="predicted"/>
<dbReference type="AlphaFoldDB" id="A0A7S8HD70"/>
<evidence type="ECO:0000256" key="1">
    <source>
        <dbReference type="SAM" id="MobiDB-lite"/>
    </source>
</evidence>
<evidence type="ECO:0000313" key="4">
    <source>
        <dbReference type="EMBL" id="QPC44008.1"/>
    </source>
</evidence>
<reference evidence="4 5" key="1">
    <citation type="submission" date="2020-06" db="EMBL/GenBank/DDBJ databases">
        <title>Genome sequence of 2 isolates from Red Sea Mangroves.</title>
        <authorList>
            <person name="Sefrji F."/>
            <person name="Michoud G."/>
            <person name="Merlino G."/>
            <person name="Daffonchio D."/>
        </authorList>
    </citation>
    <scope>NUCLEOTIDE SEQUENCE [LARGE SCALE GENOMIC DNA]</scope>
    <source>
        <strain evidence="4 5">R1DC25</strain>
    </source>
</reference>
<keyword evidence="2" id="KW-0812">Transmembrane</keyword>
<evidence type="ECO:0000313" key="5">
    <source>
        <dbReference type="Proteomes" id="UP000593594"/>
    </source>
</evidence>
<feature type="region of interest" description="Disordered" evidence="1">
    <location>
        <begin position="514"/>
        <end position="545"/>
    </location>
</feature>
<organism evidence="4 5">
    <name type="scientific">Kaustia mangrovi</name>
    <dbReference type="NCBI Taxonomy" id="2593653"/>
    <lineage>
        <taxon>Bacteria</taxon>
        <taxon>Pseudomonadati</taxon>
        <taxon>Pseudomonadota</taxon>
        <taxon>Alphaproteobacteria</taxon>
        <taxon>Hyphomicrobiales</taxon>
        <taxon>Parvibaculaceae</taxon>
        <taxon>Kaustia</taxon>
    </lineage>
</organism>
<keyword evidence="5" id="KW-1185">Reference proteome</keyword>
<dbReference type="RefSeq" id="WP_213161370.1">
    <property type="nucleotide sequence ID" value="NZ_CP058214.1"/>
</dbReference>
<dbReference type="KEGG" id="kmn:HW532_15710"/>
<gene>
    <name evidence="4" type="ORF">HW532_15710</name>
</gene>
<dbReference type="NCBIfam" id="TIGR02675">
    <property type="entry name" value="tape_meas_nterm"/>
    <property type="match status" value="1"/>
</dbReference>
<feature type="transmembrane region" description="Helical" evidence="2">
    <location>
        <begin position="355"/>
        <end position="379"/>
    </location>
</feature>
<accession>A0A7S8HD70</accession>
<dbReference type="EMBL" id="CP058214">
    <property type="protein sequence ID" value="QPC44008.1"/>
    <property type="molecule type" value="Genomic_DNA"/>
</dbReference>
<dbReference type="InterPro" id="IPR013491">
    <property type="entry name" value="Tape_meas_N"/>
</dbReference>
<protein>
    <submittedName>
        <fullName evidence="4">Tape measure protein</fullName>
    </submittedName>
</protein>
<dbReference type="PANTHER" id="PTHR38812">
    <property type="entry name" value="MU-LIKE PROPHAGE FLUMU PROTEIN GP42"/>
    <property type="match status" value="1"/>
</dbReference>
<keyword evidence="2" id="KW-1133">Transmembrane helix</keyword>
<dbReference type="PANTHER" id="PTHR38812:SF2">
    <property type="entry name" value="MU-LIKE PROPHAGE FLUMU PROTEIN GP42"/>
    <property type="match status" value="1"/>
</dbReference>
<feature type="domain" description="Tape measure protein N-terminal" evidence="3">
    <location>
        <begin position="92"/>
        <end position="275"/>
    </location>
</feature>
<evidence type="ECO:0000259" key="3">
    <source>
        <dbReference type="Pfam" id="PF20155"/>
    </source>
</evidence>